<dbReference type="InterPro" id="IPR037010">
    <property type="entry name" value="VitB12-dep_Met_synth_activ_sf"/>
</dbReference>
<keyword evidence="3" id="KW-1185">Reference proteome</keyword>
<feature type="domain" description="AdoMet activation" evidence="1">
    <location>
        <begin position="90"/>
        <end position="227"/>
    </location>
</feature>
<dbReference type="SUPFAM" id="SSF56507">
    <property type="entry name" value="Methionine synthase activation domain-like"/>
    <property type="match status" value="1"/>
</dbReference>
<dbReference type="Pfam" id="PF02965">
    <property type="entry name" value="Met_synt_B12"/>
    <property type="match status" value="1"/>
</dbReference>
<sequence length="231" mass="25995">MTEHELSFDDLNISPHEIYEQMGYGENIPDNDVVAETEDIIQEVKGLLRPRFCFFVSGGVLDTGTRTLAARGFHFNIGRIITRQLRDSHAYAFFVATSGAEFEAFQKKLKTENDMVRIFIADAMGSVIAEKTADCMETVLQHQIAGRGWKHTNRFSPGYCGWHVSEQHSLFSMFPKSNPCGVTLTESSLMMPIKSVSGVIGVGENVRKLEYSCGLCDYEKCYKRKARKLSN</sequence>
<dbReference type="RefSeq" id="WP_172343510.1">
    <property type="nucleotide sequence ID" value="NZ_CASYYZ010000024.1"/>
</dbReference>
<protein>
    <submittedName>
        <fullName evidence="2">Methionine synthase</fullName>
    </submittedName>
</protein>
<dbReference type="InterPro" id="IPR004223">
    <property type="entry name" value="VitB12-dep_Met_synth_activ_dom"/>
</dbReference>
<gene>
    <name evidence="2" type="ORF">HPS54_00355</name>
</gene>
<evidence type="ECO:0000259" key="1">
    <source>
        <dbReference type="Pfam" id="PF02965"/>
    </source>
</evidence>
<dbReference type="Proteomes" id="UP000820977">
    <property type="component" value="Unassembled WGS sequence"/>
</dbReference>
<evidence type="ECO:0000313" key="2">
    <source>
        <dbReference type="EMBL" id="NPE23979.1"/>
    </source>
</evidence>
<dbReference type="InterPro" id="IPR017342">
    <property type="entry name" value="S-AdoMet-dep_Met_synth_prd"/>
</dbReference>
<accession>A0ABX2AXK1</accession>
<comment type="caution">
    <text evidence="2">The sequence shown here is derived from an EMBL/GenBank/DDBJ whole genome shotgun (WGS) entry which is preliminary data.</text>
</comment>
<evidence type="ECO:0000313" key="3">
    <source>
        <dbReference type="Proteomes" id="UP000820977"/>
    </source>
</evidence>
<name>A0ABX2AXK1_9BACT</name>
<dbReference type="Gene3D" id="3.40.109.40">
    <property type="match status" value="1"/>
</dbReference>
<reference evidence="2 3" key="1">
    <citation type="submission" date="2020-05" db="EMBL/GenBank/DDBJ databases">
        <title>Distinct polysaccharide utilization as determinants for interspecies competition between intestinal Prevotella spp.</title>
        <authorList>
            <person name="Galvez E.J.C."/>
            <person name="Iljazovic A."/>
            <person name="Strowig T."/>
        </authorList>
    </citation>
    <scope>NUCLEOTIDE SEQUENCE [LARGE SCALE GENOMIC DNA]</scope>
    <source>
        <strain evidence="2 3">PCHR</strain>
    </source>
</reference>
<organism evidence="2 3">
    <name type="scientific">Xylanibacter caecicola</name>
    <dbReference type="NCBI Taxonomy" id="2736294"/>
    <lineage>
        <taxon>Bacteria</taxon>
        <taxon>Pseudomonadati</taxon>
        <taxon>Bacteroidota</taxon>
        <taxon>Bacteroidia</taxon>
        <taxon>Bacteroidales</taxon>
        <taxon>Prevotellaceae</taxon>
        <taxon>Xylanibacter</taxon>
    </lineage>
</organism>
<proteinExistence type="predicted"/>
<dbReference type="PIRSF" id="PIRSF037984">
    <property type="entry name" value="Met_synth_TM0269_prd"/>
    <property type="match status" value="1"/>
</dbReference>
<dbReference type="EMBL" id="JABKKJ010000001">
    <property type="protein sequence ID" value="NPE23979.1"/>
    <property type="molecule type" value="Genomic_DNA"/>
</dbReference>